<gene>
    <name evidence="2" type="ORF">MNOR_LOCUS16923</name>
</gene>
<dbReference type="InterPro" id="IPR045860">
    <property type="entry name" value="Snake_toxin-like_sf"/>
</dbReference>
<dbReference type="Proteomes" id="UP001497623">
    <property type="component" value="Unassembled WGS sequence"/>
</dbReference>
<dbReference type="EMBL" id="CAXKWB010011363">
    <property type="protein sequence ID" value="CAL4101013.1"/>
    <property type="molecule type" value="Genomic_DNA"/>
</dbReference>
<evidence type="ECO:0000256" key="1">
    <source>
        <dbReference type="SAM" id="Phobius"/>
    </source>
</evidence>
<comment type="caution">
    <text evidence="2">The sequence shown here is derived from an EMBL/GenBank/DDBJ whole genome shotgun (WGS) entry which is preliminary data.</text>
</comment>
<evidence type="ECO:0000313" key="3">
    <source>
        <dbReference type="Proteomes" id="UP001497623"/>
    </source>
</evidence>
<keyword evidence="3" id="KW-1185">Reference proteome</keyword>
<accession>A0AAV2QX10</accession>
<keyword evidence="1" id="KW-1133">Transmembrane helix</keyword>
<organism evidence="2 3">
    <name type="scientific">Meganyctiphanes norvegica</name>
    <name type="common">Northern krill</name>
    <name type="synonym">Thysanopoda norvegica</name>
    <dbReference type="NCBI Taxonomy" id="48144"/>
    <lineage>
        <taxon>Eukaryota</taxon>
        <taxon>Metazoa</taxon>
        <taxon>Ecdysozoa</taxon>
        <taxon>Arthropoda</taxon>
        <taxon>Crustacea</taxon>
        <taxon>Multicrustacea</taxon>
        <taxon>Malacostraca</taxon>
        <taxon>Eumalacostraca</taxon>
        <taxon>Eucarida</taxon>
        <taxon>Euphausiacea</taxon>
        <taxon>Euphausiidae</taxon>
        <taxon>Meganyctiphanes</taxon>
    </lineage>
</organism>
<keyword evidence="1" id="KW-0812">Transmembrane</keyword>
<protein>
    <recommendedName>
        <fullName evidence="4">UPAR/Ly6 domain-containing protein</fullName>
    </recommendedName>
</protein>
<reference evidence="2 3" key="1">
    <citation type="submission" date="2024-05" db="EMBL/GenBank/DDBJ databases">
        <authorList>
            <person name="Wallberg A."/>
        </authorList>
    </citation>
    <scope>NUCLEOTIDE SEQUENCE [LARGE SCALE GENOMIC DNA]</scope>
</reference>
<name>A0AAV2QX10_MEGNR</name>
<proteinExistence type="predicted"/>
<sequence length="146" mass="15862">GLECYTCVYLPGGSTTCLTRPQDITDYDSTVDCKNGNDICCTISRVEDMDKKVLSFNRGCQMDCNPMAEFVEMPGDEQTSYRTHCDTPLCNVGPGDEDLSKIDDGDEGDNIINNIPGRTGAAASVGIQYLVIVLCVATLNILNARY</sequence>
<feature type="non-terminal residue" evidence="2">
    <location>
        <position position="1"/>
    </location>
</feature>
<feature type="transmembrane region" description="Helical" evidence="1">
    <location>
        <begin position="121"/>
        <end position="142"/>
    </location>
</feature>
<keyword evidence="1" id="KW-0472">Membrane</keyword>
<dbReference type="SUPFAM" id="SSF57302">
    <property type="entry name" value="Snake toxin-like"/>
    <property type="match status" value="1"/>
</dbReference>
<dbReference type="AlphaFoldDB" id="A0AAV2QX10"/>
<evidence type="ECO:0008006" key="4">
    <source>
        <dbReference type="Google" id="ProtNLM"/>
    </source>
</evidence>
<evidence type="ECO:0000313" key="2">
    <source>
        <dbReference type="EMBL" id="CAL4101013.1"/>
    </source>
</evidence>